<dbReference type="InterPro" id="IPR040521">
    <property type="entry name" value="KDZ"/>
</dbReference>
<dbReference type="Proteomes" id="UP001218218">
    <property type="component" value="Unassembled WGS sequence"/>
</dbReference>
<protein>
    <submittedName>
        <fullName evidence="1">Uncharacterized protein</fullName>
    </submittedName>
</protein>
<organism evidence="1 2">
    <name type="scientific">Mycena albidolilacea</name>
    <dbReference type="NCBI Taxonomy" id="1033008"/>
    <lineage>
        <taxon>Eukaryota</taxon>
        <taxon>Fungi</taxon>
        <taxon>Dikarya</taxon>
        <taxon>Basidiomycota</taxon>
        <taxon>Agaricomycotina</taxon>
        <taxon>Agaricomycetes</taxon>
        <taxon>Agaricomycetidae</taxon>
        <taxon>Agaricales</taxon>
        <taxon>Marasmiineae</taxon>
        <taxon>Mycenaceae</taxon>
        <taxon>Mycena</taxon>
    </lineage>
</organism>
<comment type="caution">
    <text evidence="1">The sequence shown here is derived from an EMBL/GenBank/DDBJ whole genome shotgun (WGS) entry which is preliminary data.</text>
</comment>
<name>A0AAD6YZY3_9AGAR</name>
<accession>A0AAD6YZY3</accession>
<reference evidence="1" key="1">
    <citation type="submission" date="2023-03" db="EMBL/GenBank/DDBJ databases">
        <title>Massive genome expansion in bonnet fungi (Mycena s.s.) driven by repeated elements and novel gene families across ecological guilds.</title>
        <authorList>
            <consortium name="Lawrence Berkeley National Laboratory"/>
            <person name="Harder C.B."/>
            <person name="Miyauchi S."/>
            <person name="Viragh M."/>
            <person name="Kuo A."/>
            <person name="Thoen E."/>
            <person name="Andreopoulos B."/>
            <person name="Lu D."/>
            <person name="Skrede I."/>
            <person name="Drula E."/>
            <person name="Henrissat B."/>
            <person name="Morin E."/>
            <person name="Kohler A."/>
            <person name="Barry K."/>
            <person name="LaButti K."/>
            <person name="Morin E."/>
            <person name="Salamov A."/>
            <person name="Lipzen A."/>
            <person name="Mereny Z."/>
            <person name="Hegedus B."/>
            <person name="Baldrian P."/>
            <person name="Stursova M."/>
            <person name="Weitz H."/>
            <person name="Taylor A."/>
            <person name="Grigoriev I.V."/>
            <person name="Nagy L.G."/>
            <person name="Martin F."/>
            <person name="Kauserud H."/>
        </authorList>
    </citation>
    <scope>NUCLEOTIDE SEQUENCE</scope>
    <source>
        <strain evidence="1">CBHHK002</strain>
    </source>
</reference>
<dbReference type="AlphaFoldDB" id="A0AAD6YZY3"/>
<evidence type="ECO:0000313" key="2">
    <source>
        <dbReference type="Proteomes" id="UP001218218"/>
    </source>
</evidence>
<dbReference type="EMBL" id="JARIHO010000114">
    <property type="protein sequence ID" value="KAJ7302568.1"/>
    <property type="molecule type" value="Genomic_DNA"/>
</dbReference>
<gene>
    <name evidence="1" type="ORF">DFH08DRAFT_1089706</name>
</gene>
<dbReference type="Pfam" id="PF18758">
    <property type="entry name" value="KDZ"/>
    <property type="match status" value="1"/>
</dbReference>
<proteinExistence type="predicted"/>
<sequence length="107" mass="12598">MSENTCRALVPYRNPEPQFFVQPSKICMPTSRWREVRYCDWQKGERYISDIIIPKFHAMSHQSRCQLLLYNSCCPLLAAQINGEGPERLWAAVRENTSRLWPLRAKL</sequence>
<keyword evidence="2" id="KW-1185">Reference proteome</keyword>
<evidence type="ECO:0000313" key="1">
    <source>
        <dbReference type="EMBL" id="KAJ7302568.1"/>
    </source>
</evidence>